<feature type="compositionally biased region" description="Low complexity" evidence="1">
    <location>
        <begin position="173"/>
        <end position="184"/>
    </location>
</feature>
<dbReference type="EMBL" id="JAYMYQ010000001">
    <property type="protein sequence ID" value="KAK7360434.1"/>
    <property type="molecule type" value="Genomic_DNA"/>
</dbReference>
<organism evidence="2 3">
    <name type="scientific">Canavalia gladiata</name>
    <name type="common">Sword bean</name>
    <name type="synonym">Dolichos gladiatus</name>
    <dbReference type="NCBI Taxonomy" id="3824"/>
    <lineage>
        <taxon>Eukaryota</taxon>
        <taxon>Viridiplantae</taxon>
        <taxon>Streptophyta</taxon>
        <taxon>Embryophyta</taxon>
        <taxon>Tracheophyta</taxon>
        <taxon>Spermatophyta</taxon>
        <taxon>Magnoliopsida</taxon>
        <taxon>eudicotyledons</taxon>
        <taxon>Gunneridae</taxon>
        <taxon>Pentapetalae</taxon>
        <taxon>rosids</taxon>
        <taxon>fabids</taxon>
        <taxon>Fabales</taxon>
        <taxon>Fabaceae</taxon>
        <taxon>Papilionoideae</taxon>
        <taxon>50 kb inversion clade</taxon>
        <taxon>NPAAA clade</taxon>
        <taxon>indigoferoid/millettioid clade</taxon>
        <taxon>Phaseoleae</taxon>
        <taxon>Canavalia</taxon>
    </lineage>
</organism>
<keyword evidence="3" id="KW-1185">Reference proteome</keyword>
<protein>
    <submittedName>
        <fullName evidence="2">Uncharacterized protein</fullName>
    </submittedName>
</protein>
<evidence type="ECO:0000313" key="3">
    <source>
        <dbReference type="Proteomes" id="UP001367508"/>
    </source>
</evidence>
<accession>A0AAN9MT91</accession>
<sequence length="190" mass="21971">MLFVDGSPCNLGIMFWGATNIYPYTLRKLHPGTCFPIVQEAYTTTWKPDQTALLHLWWCHAWGRPFWDAKHTTYFKVRSFKCTRSDAYERASACSHFRYIPSCHAKAHSHFVSTFYMGPSLTSTPHMHGLGPFFGQSWTRMRSQGSDQEQMKNERRNPKLFQESTKRARESSKTLSLLPSKSKTAPCFFA</sequence>
<dbReference type="AlphaFoldDB" id="A0AAN9MT91"/>
<evidence type="ECO:0000256" key="1">
    <source>
        <dbReference type="SAM" id="MobiDB-lite"/>
    </source>
</evidence>
<name>A0AAN9MT91_CANGL</name>
<reference evidence="2 3" key="1">
    <citation type="submission" date="2024-01" db="EMBL/GenBank/DDBJ databases">
        <title>The genomes of 5 underutilized Papilionoideae crops provide insights into root nodulation and disease resistanc.</title>
        <authorList>
            <person name="Jiang F."/>
        </authorList>
    </citation>
    <scope>NUCLEOTIDE SEQUENCE [LARGE SCALE GENOMIC DNA]</scope>
    <source>
        <strain evidence="2">LVBAO_FW01</strain>
        <tissue evidence="2">Leaves</tissue>
    </source>
</reference>
<feature type="region of interest" description="Disordered" evidence="1">
    <location>
        <begin position="144"/>
        <end position="190"/>
    </location>
</feature>
<dbReference type="Proteomes" id="UP001367508">
    <property type="component" value="Unassembled WGS sequence"/>
</dbReference>
<gene>
    <name evidence="2" type="ORF">VNO77_02427</name>
</gene>
<proteinExistence type="predicted"/>
<evidence type="ECO:0000313" key="2">
    <source>
        <dbReference type="EMBL" id="KAK7360434.1"/>
    </source>
</evidence>
<comment type="caution">
    <text evidence="2">The sequence shown here is derived from an EMBL/GenBank/DDBJ whole genome shotgun (WGS) entry which is preliminary data.</text>
</comment>